<protein>
    <recommendedName>
        <fullName evidence="3">IRG-type G domain-containing protein</fullName>
    </recommendedName>
</protein>
<evidence type="ECO:0000256" key="1">
    <source>
        <dbReference type="ARBA" id="ARBA00005429"/>
    </source>
</evidence>
<organism evidence="4 5">
    <name type="scientific">Discina gigas</name>
    <dbReference type="NCBI Taxonomy" id="1032678"/>
    <lineage>
        <taxon>Eukaryota</taxon>
        <taxon>Fungi</taxon>
        <taxon>Dikarya</taxon>
        <taxon>Ascomycota</taxon>
        <taxon>Pezizomycotina</taxon>
        <taxon>Pezizomycetes</taxon>
        <taxon>Pezizales</taxon>
        <taxon>Discinaceae</taxon>
        <taxon>Discina</taxon>
    </lineage>
</organism>
<name>A0ABR3G8E1_9PEZI</name>
<comment type="caution">
    <text evidence="4">The sequence shown here is derived from an EMBL/GenBank/DDBJ whole genome shotgun (WGS) entry which is preliminary data.</text>
</comment>
<reference evidence="4 5" key="1">
    <citation type="submission" date="2024-02" db="EMBL/GenBank/DDBJ databases">
        <title>Discinaceae phylogenomics.</title>
        <authorList>
            <person name="Dirks A.C."/>
            <person name="James T.Y."/>
        </authorList>
    </citation>
    <scope>NUCLEOTIDE SEQUENCE [LARGE SCALE GENOMIC DNA]</scope>
    <source>
        <strain evidence="4 5">ACD0624</strain>
    </source>
</reference>
<feature type="domain" description="IRG-type G" evidence="3">
    <location>
        <begin position="150"/>
        <end position="344"/>
    </location>
</feature>
<evidence type="ECO:0000256" key="2">
    <source>
        <dbReference type="SAM" id="Coils"/>
    </source>
</evidence>
<dbReference type="Gene3D" id="3.40.50.300">
    <property type="entry name" value="P-loop containing nucleotide triphosphate hydrolases"/>
    <property type="match status" value="1"/>
</dbReference>
<evidence type="ECO:0000313" key="4">
    <source>
        <dbReference type="EMBL" id="KAL0632035.1"/>
    </source>
</evidence>
<dbReference type="EMBL" id="JBBBZM010000192">
    <property type="protein sequence ID" value="KAL0632035.1"/>
    <property type="molecule type" value="Genomic_DNA"/>
</dbReference>
<gene>
    <name evidence="4" type="ORF">Q9L58_009091</name>
</gene>
<dbReference type="PROSITE" id="PS51716">
    <property type="entry name" value="G_IRG"/>
    <property type="match status" value="1"/>
</dbReference>
<dbReference type="InterPro" id="IPR007743">
    <property type="entry name" value="Immunity-related_GTPase-like"/>
</dbReference>
<dbReference type="InterPro" id="IPR027417">
    <property type="entry name" value="P-loop_NTPase"/>
</dbReference>
<dbReference type="Proteomes" id="UP001447188">
    <property type="component" value="Unassembled WGS sequence"/>
</dbReference>
<evidence type="ECO:0000259" key="3">
    <source>
        <dbReference type="PROSITE" id="PS51716"/>
    </source>
</evidence>
<keyword evidence="2" id="KW-0175">Coiled coil</keyword>
<dbReference type="PANTHER" id="PTHR14143">
    <property type="entry name" value="INTERFERON-INDUCIBLE GTPASE FAMILY MEMBER"/>
    <property type="match status" value="1"/>
</dbReference>
<proteinExistence type="inferred from homology"/>
<comment type="similarity">
    <text evidence="1">Belongs to the TRAFAC class dynamin-like GTPase superfamily. IRG family.</text>
</comment>
<dbReference type="SUPFAM" id="SSF52540">
    <property type="entry name" value="P-loop containing nucleoside triphosphate hydrolases"/>
    <property type="match status" value="1"/>
</dbReference>
<sequence>MEREQQITDLNENVAKMQEEARELQEKLLQADLRRAQDLVEHMKAVQQAEEKSRQIQRENREAMERMETENRKAREEQQRMLQMLMRKEEERKMNDLARKIEHDANERVQNELWLRREAERNLEAGIPPVKYPTGEDITAVRKMYQYQENHVHIAVSGVSGGGKSSLVNAFRGYSNSGRETNAAKTGTVETTAQIGRHSDPAQPWMFWYDVPGAGTLQVPDWQYFNDQGLYIFDIMIIVVDIRFTKIDVVLLYNCRRFGITTFVVRSKSDQHINNIVEDDPDEYDSPLGRRWASDKFTFDTRQQFETVFVAAGLPPQKVYIVSRKYILGLIRDPQALAGTIDEAELIGDIASVVDKKRGVDRLHAQDF</sequence>
<accession>A0ABR3G8E1</accession>
<feature type="coiled-coil region" evidence="2">
    <location>
        <begin position="7"/>
        <end position="107"/>
    </location>
</feature>
<keyword evidence="5" id="KW-1185">Reference proteome</keyword>
<evidence type="ECO:0000313" key="5">
    <source>
        <dbReference type="Proteomes" id="UP001447188"/>
    </source>
</evidence>
<dbReference type="PANTHER" id="PTHR14143:SF1">
    <property type="entry name" value="IRG-TYPE G DOMAIN-CONTAINING PROTEIN"/>
    <property type="match status" value="1"/>
</dbReference>
<dbReference type="Pfam" id="PF05049">
    <property type="entry name" value="IIGP"/>
    <property type="match status" value="1"/>
</dbReference>
<dbReference type="InterPro" id="IPR030385">
    <property type="entry name" value="G_IRG_dom"/>
</dbReference>